<dbReference type="InterPro" id="IPR003736">
    <property type="entry name" value="PAAI_dom"/>
</dbReference>
<dbReference type="NCBIfam" id="TIGR00369">
    <property type="entry name" value="unchar_dom_1"/>
    <property type="match status" value="1"/>
</dbReference>
<dbReference type="Pfam" id="PF03061">
    <property type="entry name" value="4HBT"/>
    <property type="match status" value="1"/>
</dbReference>
<name>A0A8J3NLP8_9ACTN</name>
<reference evidence="3 4" key="1">
    <citation type="submission" date="2021-01" db="EMBL/GenBank/DDBJ databases">
        <title>Whole genome shotgun sequence of Catellatospora bangladeshensis NBRC 107357.</title>
        <authorList>
            <person name="Komaki H."/>
            <person name="Tamura T."/>
        </authorList>
    </citation>
    <scope>NUCLEOTIDE SEQUENCE [LARGE SCALE GENOMIC DNA]</scope>
    <source>
        <strain evidence="3 4">NBRC 107357</strain>
    </source>
</reference>
<dbReference type="InterPro" id="IPR029069">
    <property type="entry name" value="HotDog_dom_sf"/>
</dbReference>
<dbReference type="PANTHER" id="PTHR42856">
    <property type="entry name" value="ACYL-COENZYME A THIOESTERASE PAAI"/>
    <property type="match status" value="1"/>
</dbReference>
<accession>A0A8J3NLP8</accession>
<comment type="caution">
    <text evidence="3">The sequence shown here is derived from an EMBL/GenBank/DDBJ whole genome shotgun (WGS) entry which is preliminary data.</text>
</comment>
<evidence type="ECO:0000259" key="2">
    <source>
        <dbReference type="Pfam" id="PF03061"/>
    </source>
</evidence>
<evidence type="ECO:0000256" key="1">
    <source>
        <dbReference type="ARBA" id="ARBA00022801"/>
    </source>
</evidence>
<proteinExistence type="predicted"/>
<keyword evidence="1" id="KW-0378">Hydrolase</keyword>
<dbReference type="SUPFAM" id="SSF54637">
    <property type="entry name" value="Thioesterase/thiol ester dehydrase-isomerase"/>
    <property type="match status" value="1"/>
</dbReference>
<dbReference type="CDD" id="cd03443">
    <property type="entry name" value="PaaI_thioesterase"/>
    <property type="match status" value="1"/>
</dbReference>
<dbReference type="GO" id="GO:0016289">
    <property type="term" value="F:acyl-CoA hydrolase activity"/>
    <property type="evidence" value="ECO:0007669"/>
    <property type="project" value="TreeGrafter"/>
</dbReference>
<gene>
    <name evidence="3" type="ORF">Cba03nite_55850</name>
</gene>
<feature type="domain" description="Thioesterase" evidence="2">
    <location>
        <begin position="54"/>
        <end position="125"/>
    </location>
</feature>
<dbReference type="InterPro" id="IPR052723">
    <property type="entry name" value="Acyl-CoA_thioesterase_PaaI"/>
</dbReference>
<sequence>MEPIDDRPVATLEIMREVIKASPFNALLGAEILECGKGIAELQLPIRPELTQHHGFAHGAVVGCVADNACAWAAASVVGDVVTAEYKLHLLAPAIGDRLVGRGRVIRASSRLVIASSDVYAVKDGKERHVATMLATIMPVGRPPRAKG</sequence>
<organism evidence="3 4">
    <name type="scientific">Catellatospora bangladeshensis</name>
    <dbReference type="NCBI Taxonomy" id="310355"/>
    <lineage>
        <taxon>Bacteria</taxon>
        <taxon>Bacillati</taxon>
        <taxon>Actinomycetota</taxon>
        <taxon>Actinomycetes</taxon>
        <taxon>Micromonosporales</taxon>
        <taxon>Micromonosporaceae</taxon>
        <taxon>Catellatospora</taxon>
    </lineage>
</organism>
<dbReference type="Gene3D" id="3.10.129.10">
    <property type="entry name" value="Hotdog Thioesterase"/>
    <property type="match status" value="1"/>
</dbReference>
<dbReference type="AlphaFoldDB" id="A0A8J3NLP8"/>
<evidence type="ECO:0000313" key="4">
    <source>
        <dbReference type="Proteomes" id="UP000601223"/>
    </source>
</evidence>
<dbReference type="Proteomes" id="UP000601223">
    <property type="component" value="Unassembled WGS sequence"/>
</dbReference>
<keyword evidence="4" id="KW-1185">Reference proteome</keyword>
<dbReference type="RefSeq" id="WP_203752213.1">
    <property type="nucleotide sequence ID" value="NZ_BONF01000034.1"/>
</dbReference>
<protein>
    <submittedName>
        <fullName evidence="3">Phenylacetic acid degradation protein</fullName>
    </submittedName>
</protein>
<dbReference type="InterPro" id="IPR006683">
    <property type="entry name" value="Thioestr_dom"/>
</dbReference>
<dbReference type="EMBL" id="BONF01000034">
    <property type="protein sequence ID" value="GIF84236.1"/>
    <property type="molecule type" value="Genomic_DNA"/>
</dbReference>
<evidence type="ECO:0000313" key="3">
    <source>
        <dbReference type="EMBL" id="GIF84236.1"/>
    </source>
</evidence>
<dbReference type="PANTHER" id="PTHR42856:SF1">
    <property type="entry name" value="ACYL-COENZYME A THIOESTERASE PAAI"/>
    <property type="match status" value="1"/>
</dbReference>